<dbReference type="Pfam" id="PF00117">
    <property type="entry name" value="GATase"/>
    <property type="match status" value="1"/>
</dbReference>
<dbReference type="InterPro" id="IPR029062">
    <property type="entry name" value="Class_I_gatase-like"/>
</dbReference>
<dbReference type="RefSeq" id="WP_188543168.1">
    <property type="nucleotide sequence ID" value="NZ_BMCU01000001.1"/>
</dbReference>
<name>A0A917CS85_9NOCA</name>
<evidence type="ECO:0000313" key="2">
    <source>
        <dbReference type="EMBL" id="GGF94719.1"/>
    </source>
</evidence>
<reference evidence="2" key="2">
    <citation type="submission" date="2020-09" db="EMBL/GenBank/DDBJ databases">
        <authorList>
            <person name="Sun Q."/>
            <person name="Sedlacek I."/>
        </authorList>
    </citation>
    <scope>NUCLEOTIDE SEQUENCE</scope>
    <source>
        <strain evidence="2">CCM 7905</strain>
    </source>
</reference>
<dbReference type="GO" id="GO:0005829">
    <property type="term" value="C:cytosol"/>
    <property type="evidence" value="ECO:0007669"/>
    <property type="project" value="TreeGrafter"/>
</dbReference>
<dbReference type="InterPro" id="IPR017926">
    <property type="entry name" value="GATASE"/>
</dbReference>
<dbReference type="SUPFAM" id="SSF52317">
    <property type="entry name" value="Class I glutamine amidotransferase-like"/>
    <property type="match status" value="1"/>
</dbReference>
<proteinExistence type="predicted"/>
<protein>
    <submittedName>
        <fullName evidence="2">Glutamine amidotransferase</fullName>
    </submittedName>
</protein>
<sequence length="228" mass="24670">MPHALVVFHERDHGLGVRNIGSIAPALRERGYEVEAVTFESDGSTPSLDGVDVVVLMGSPDAAYDDTLPWLAAEIEFVEQAVAHEIPTLGVCFGGQLLARALGGSVRRADQEEIGFVTVESDDPALIAPGPWMQFHYDTFTIPPGATSIARTAAAEQAFVHGRHLGIQFHPEIDADVFESWAQGWERRGEREQVEAEVDVPALTADVAAREAQSRIACGQLVDAFLKL</sequence>
<reference evidence="2" key="1">
    <citation type="journal article" date="2014" name="Int. J. Syst. Evol. Microbiol.">
        <title>Complete genome sequence of Corynebacterium casei LMG S-19264T (=DSM 44701T), isolated from a smear-ripened cheese.</title>
        <authorList>
            <consortium name="US DOE Joint Genome Institute (JGI-PGF)"/>
            <person name="Walter F."/>
            <person name="Albersmeier A."/>
            <person name="Kalinowski J."/>
            <person name="Ruckert C."/>
        </authorList>
    </citation>
    <scope>NUCLEOTIDE SEQUENCE</scope>
    <source>
        <strain evidence="2">CCM 7905</strain>
    </source>
</reference>
<dbReference type="PANTHER" id="PTHR42695:SF5">
    <property type="entry name" value="GLUTAMINE AMIDOTRANSFERASE YLR126C-RELATED"/>
    <property type="match status" value="1"/>
</dbReference>
<dbReference type="Gene3D" id="3.40.50.880">
    <property type="match status" value="1"/>
</dbReference>
<gene>
    <name evidence="2" type="ORF">GCM10007304_05730</name>
</gene>
<evidence type="ECO:0000313" key="3">
    <source>
        <dbReference type="Proteomes" id="UP000654257"/>
    </source>
</evidence>
<keyword evidence="3" id="KW-1185">Reference proteome</keyword>
<accession>A0A917CS85</accession>
<dbReference type="Proteomes" id="UP000654257">
    <property type="component" value="Unassembled WGS sequence"/>
</dbReference>
<dbReference type="EMBL" id="BMCU01000001">
    <property type="protein sequence ID" value="GGF94719.1"/>
    <property type="molecule type" value="Genomic_DNA"/>
</dbReference>
<keyword evidence="2" id="KW-0315">Glutamine amidotransferase</keyword>
<organism evidence="2 3">
    <name type="scientific">Rhodococcoides trifolii</name>
    <dbReference type="NCBI Taxonomy" id="908250"/>
    <lineage>
        <taxon>Bacteria</taxon>
        <taxon>Bacillati</taxon>
        <taxon>Actinomycetota</taxon>
        <taxon>Actinomycetes</taxon>
        <taxon>Mycobacteriales</taxon>
        <taxon>Nocardiaceae</taxon>
        <taxon>Rhodococcoides</taxon>
    </lineage>
</organism>
<dbReference type="PROSITE" id="PS51273">
    <property type="entry name" value="GATASE_TYPE_1"/>
    <property type="match status" value="1"/>
</dbReference>
<comment type="caution">
    <text evidence="2">The sequence shown here is derived from an EMBL/GenBank/DDBJ whole genome shotgun (WGS) entry which is preliminary data.</text>
</comment>
<dbReference type="CDD" id="cd01741">
    <property type="entry name" value="GATase1_1"/>
    <property type="match status" value="1"/>
</dbReference>
<feature type="domain" description="Glutamine amidotransferase" evidence="1">
    <location>
        <begin position="22"/>
        <end position="174"/>
    </location>
</feature>
<evidence type="ECO:0000259" key="1">
    <source>
        <dbReference type="Pfam" id="PF00117"/>
    </source>
</evidence>
<dbReference type="InterPro" id="IPR044992">
    <property type="entry name" value="ChyE-like"/>
</dbReference>
<dbReference type="AlphaFoldDB" id="A0A917CS85"/>
<dbReference type="PANTHER" id="PTHR42695">
    <property type="entry name" value="GLUTAMINE AMIDOTRANSFERASE YLR126C-RELATED"/>
    <property type="match status" value="1"/>
</dbReference>